<dbReference type="SFLD" id="SFLDS00003">
    <property type="entry name" value="Haloacid_Dehalogenase"/>
    <property type="match status" value="1"/>
</dbReference>
<gene>
    <name evidence="15" type="primary">cadA</name>
    <name evidence="15" type="ORF">FTV88_2281</name>
</gene>
<dbReference type="Gene3D" id="3.40.1110.10">
    <property type="entry name" value="Calcium-transporting ATPase, cytoplasmic domain N"/>
    <property type="match status" value="1"/>
</dbReference>
<dbReference type="EMBL" id="CP045875">
    <property type="protein sequence ID" value="QGG48379.1"/>
    <property type="molecule type" value="Genomic_DNA"/>
</dbReference>
<dbReference type="InterPro" id="IPR027256">
    <property type="entry name" value="P-typ_ATPase_IB"/>
</dbReference>
<comment type="catalytic activity">
    <reaction evidence="12">
        <text>Cd(2+)(in) + ATP + H2O = Cd(2+)(out) + ADP + phosphate + H(+)</text>
        <dbReference type="Rhea" id="RHEA:12132"/>
        <dbReference type="ChEBI" id="CHEBI:15377"/>
        <dbReference type="ChEBI" id="CHEBI:15378"/>
        <dbReference type="ChEBI" id="CHEBI:30616"/>
        <dbReference type="ChEBI" id="CHEBI:43474"/>
        <dbReference type="ChEBI" id="CHEBI:48775"/>
        <dbReference type="ChEBI" id="CHEBI:456216"/>
        <dbReference type="EC" id="7.2.2.21"/>
    </reaction>
</comment>
<keyword evidence="13" id="KW-1003">Cell membrane</keyword>
<evidence type="ECO:0000256" key="6">
    <source>
        <dbReference type="ARBA" id="ARBA00022741"/>
    </source>
</evidence>
<dbReference type="EC" id="7.2.2.21" evidence="11"/>
<dbReference type="SUPFAM" id="SSF56784">
    <property type="entry name" value="HAD-like"/>
    <property type="match status" value="1"/>
</dbReference>
<evidence type="ECO:0000256" key="1">
    <source>
        <dbReference type="ARBA" id="ARBA00004651"/>
    </source>
</evidence>
<evidence type="ECO:0000256" key="2">
    <source>
        <dbReference type="ARBA" id="ARBA00006024"/>
    </source>
</evidence>
<evidence type="ECO:0000313" key="16">
    <source>
        <dbReference type="Proteomes" id="UP000366051"/>
    </source>
</evidence>
<feature type="transmembrane region" description="Helical" evidence="13">
    <location>
        <begin position="138"/>
        <end position="155"/>
    </location>
</feature>
<feature type="transmembrane region" description="Helical" evidence="13">
    <location>
        <begin position="114"/>
        <end position="132"/>
    </location>
</feature>
<dbReference type="GO" id="GO:0046872">
    <property type="term" value="F:metal ion binding"/>
    <property type="evidence" value="ECO:0007669"/>
    <property type="project" value="UniProtKB-KW"/>
</dbReference>
<evidence type="ECO:0000256" key="3">
    <source>
        <dbReference type="ARBA" id="ARBA00022539"/>
    </source>
</evidence>
<dbReference type="PANTHER" id="PTHR48085:SF5">
    <property type="entry name" value="CADMIUM_ZINC-TRANSPORTING ATPASE HMA4-RELATED"/>
    <property type="match status" value="1"/>
</dbReference>
<evidence type="ECO:0000256" key="13">
    <source>
        <dbReference type="RuleBase" id="RU362081"/>
    </source>
</evidence>
<dbReference type="AlphaFoldDB" id="A0A5Q2N3D8"/>
<organism evidence="15 16">
    <name type="scientific">Heliorestis convoluta</name>
    <dbReference type="NCBI Taxonomy" id="356322"/>
    <lineage>
        <taxon>Bacteria</taxon>
        <taxon>Bacillati</taxon>
        <taxon>Bacillota</taxon>
        <taxon>Clostridia</taxon>
        <taxon>Eubacteriales</taxon>
        <taxon>Heliobacteriaceae</taxon>
        <taxon>Heliorestis</taxon>
    </lineage>
</organism>
<comment type="similarity">
    <text evidence="2 13">Belongs to the cation transport ATPase (P-type) (TC 3.A.3) family. Type IB subfamily.</text>
</comment>
<evidence type="ECO:0000256" key="12">
    <source>
        <dbReference type="ARBA" id="ARBA00049338"/>
    </source>
</evidence>
<name>A0A5Q2N3D8_9FIRM</name>
<dbReference type="CDD" id="cd00371">
    <property type="entry name" value="HMA"/>
    <property type="match status" value="1"/>
</dbReference>
<dbReference type="PROSITE" id="PS50846">
    <property type="entry name" value="HMA_2"/>
    <property type="match status" value="1"/>
</dbReference>
<dbReference type="NCBIfam" id="TIGR01494">
    <property type="entry name" value="ATPase_P-type"/>
    <property type="match status" value="2"/>
</dbReference>
<evidence type="ECO:0000256" key="10">
    <source>
        <dbReference type="ARBA" id="ARBA00023136"/>
    </source>
</evidence>
<dbReference type="InterPro" id="IPR036163">
    <property type="entry name" value="HMA_dom_sf"/>
</dbReference>
<dbReference type="InterPro" id="IPR001757">
    <property type="entry name" value="P_typ_ATPase"/>
</dbReference>
<dbReference type="InterPro" id="IPR023214">
    <property type="entry name" value="HAD_sf"/>
</dbReference>
<dbReference type="NCBIfam" id="TIGR01512">
    <property type="entry name" value="ATPase-IB2_Cd"/>
    <property type="match status" value="1"/>
</dbReference>
<keyword evidence="15" id="KW-0378">Hydrolase</keyword>
<evidence type="ECO:0000256" key="4">
    <source>
        <dbReference type="ARBA" id="ARBA00022692"/>
    </source>
</evidence>
<dbReference type="Gene3D" id="3.40.50.1000">
    <property type="entry name" value="HAD superfamily/HAD-like"/>
    <property type="match status" value="1"/>
</dbReference>
<evidence type="ECO:0000256" key="8">
    <source>
        <dbReference type="ARBA" id="ARBA00022967"/>
    </source>
</evidence>
<keyword evidence="8" id="KW-1278">Translocase</keyword>
<evidence type="ECO:0000256" key="9">
    <source>
        <dbReference type="ARBA" id="ARBA00022989"/>
    </source>
</evidence>
<feature type="transmembrane region" description="Helical" evidence="13">
    <location>
        <begin position="190"/>
        <end position="207"/>
    </location>
</feature>
<evidence type="ECO:0000256" key="7">
    <source>
        <dbReference type="ARBA" id="ARBA00022840"/>
    </source>
</evidence>
<keyword evidence="6 13" id="KW-0547">Nucleotide-binding</keyword>
<dbReference type="InterPro" id="IPR044492">
    <property type="entry name" value="P_typ_ATPase_HD_dom"/>
</dbReference>
<dbReference type="CDD" id="cd07545">
    <property type="entry name" value="P-type_ATPase_Cd-like"/>
    <property type="match status" value="1"/>
</dbReference>
<keyword evidence="5 13" id="KW-0479">Metal-binding</keyword>
<feature type="transmembrane region" description="Helical" evidence="13">
    <location>
        <begin position="339"/>
        <end position="362"/>
    </location>
</feature>
<dbReference type="InterPro" id="IPR059000">
    <property type="entry name" value="ATPase_P-type_domA"/>
</dbReference>
<feature type="transmembrane region" description="Helical" evidence="13">
    <location>
        <begin position="697"/>
        <end position="713"/>
    </location>
</feature>
<evidence type="ECO:0000313" key="15">
    <source>
        <dbReference type="EMBL" id="QGG48379.1"/>
    </source>
</evidence>
<dbReference type="SUPFAM" id="SSF81665">
    <property type="entry name" value="Calcium ATPase, transmembrane domain M"/>
    <property type="match status" value="1"/>
</dbReference>
<dbReference type="GO" id="GO:0005886">
    <property type="term" value="C:plasma membrane"/>
    <property type="evidence" value="ECO:0007669"/>
    <property type="project" value="UniProtKB-SubCell"/>
</dbReference>
<dbReference type="GO" id="GO:0008551">
    <property type="term" value="F:P-type cadmium transporter activity"/>
    <property type="evidence" value="ECO:0007669"/>
    <property type="project" value="UniProtKB-EC"/>
</dbReference>
<keyword evidence="4 13" id="KW-0812">Transmembrane</keyword>
<proteinExistence type="inferred from homology"/>
<dbReference type="PRINTS" id="PR00119">
    <property type="entry name" value="CATATPASE"/>
</dbReference>
<keyword evidence="3" id="KW-0104">Cadmium</keyword>
<dbReference type="FunFam" id="2.70.150.10:FF:000002">
    <property type="entry name" value="Copper-transporting ATPase 1, putative"/>
    <property type="match status" value="1"/>
</dbReference>
<reference evidence="16" key="1">
    <citation type="submission" date="2019-11" db="EMBL/GenBank/DDBJ databases">
        <title>Genome sequence of Heliorestis convoluta strain HH, an alkaliphilic and minimalistic phototrophic bacterium from a soda lake in Egypt.</title>
        <authorList>
            <person name="Dewey E.D."/>
            <person name="Stokes L.M."/>
            <person name="Burchell B.M."/>
            <person name="Shaffer K.N."/>
            <person name="Huntington A.M."/>
            <person name="Baker J.M."/>
            <person name="Nadendla S."/>
            <person name="Giglio M.G."/>
            <person name="Touchman J.W."/>
            <person name="Blankenship R.E."/>
            <person name="Madigan M.T."/>
            <person name="Sattley W.M."/>
        </authorList>
    </citation>
    <scope>NUCLEOTIDE SEQUENCE [LARGE SCALE GENOMIC DNA]</scope>
    <source>
        <strain evidence="16">HH</strain>
    </source>
</reference>
<protein>
    <recommendedName>
        <fullName evidence="11">Cd(2+)-exporting ATPase</fullName>
        <ecNumber evidence="11">7.2.2.21</ecNumber>
    </recommendedName>
</protein>
<dbReference type="NCBIfam" id="TIGR01525">
    <property type="entry name" value="ATPase-IB_hvy"/>
    <property type="match status" value="1"/>
</dbReference>
<dbReference type="SFLD" id="SFLDF00027">
    <property type="entry name" value="p-type_atpase"/>
    <property type="match status" value="1"/>
</dbReference>
<dbReference type="InterPro" id="IPR006121">
    <property type="entry name" value="HMA_dom"/>
</dbReference>
<dbReference type="InterPro" id="IPR023299">
    <property type="entry name" value="ATPase_P-typ_cyto_dom_N"/>
</dbReference>
<keyword evidence="16" id="KW-1185">Reference proteome</keyword>
<evidence type="ECO:0000259" key="14">
    <source>
        <dbReference type="PROSITE" id="PS50846"/>
    </source>
</evidence>
<dbReference type="SUPFAM" id="SSF55008">
    <property type="entry name" value="HMA, heavy metal-associated domain"/>
    <property type="match status" value="1"/>
</dbReference>
<dbReference type="Gene3D" id="3.30.70.100">
    <property type="match status" value="1"/>
</dbReference>
<dbReference type="InterPro" id="IPR018303">
    <property type="entry name" value="ATPase_P-typ_P_site"/>
</dbReference>
<sequence>MATTTTKASSITTTASTKAATSMTEPEILQVDGITCMDCARTFEKHVQALPGVEKAGLNAVTGRLTIEGRVDLEAIQKLGAHENYRIYKHRRASTAHASTEGASIEKSRDWRKIRLILSGFFLTLGFVTEWTAGPEGLAIGAFLTALVFGGWGNFMKASRSLPKLQFNMSVLMTIAVLGAVAIGQWEEGATVAFLFALSEMLEGWTMDRSRRSIRQLMDLSPKVATVRRGCSQKVDIEIPVEEIRLGDIMMIAPGQKIAMDGRIIKGQSALQEAAITGESVPVEKGPGDEVFAGTLNSHGALEVKVTRRVQDSTIAKIIHLVEEAQTKRAPAQAFVERFAAVYTPIVMALALLIAVVPPLFWGLEWSAWIYRGLALLVVACPCALVVSTPVAIVSAISKGANHGLLIKGGLYLEEVGALKAIAFDKTGTLTGGEPVVTDTIAFGSLQEKELLQLAASVESPSEHPLAKAIIRAAHNKGLSLEEVNDFKALPGQGAVGTVRGRTIYIGNRKLFAEKGLLKERANLSSDRAIHHNVVIEEIVEKLQAEGKTAMLVGDEKTILGIVAVADEVRSSSAATLQRLKALGIKKIYMFTGDNPATAKAIAAQSGVEHYQAELLPHEKVEALEKVMAQHGKVAMVGDGINDAPALARSTVAIAMGGAGTDTALETADIVLMKDDLTKLPYAIALSRKAMTIIRQNITFSIAIKVIAVLAVFPGWLTLWLAILADMGATILVTLNSLRLLGYGPDSFEKTETSHS</sequence>
<dbReference type="GO" id="GO:0005524">
    <property type="term" value="F:ATP binding"/>
    <property type="evidence" value="ECO:0007669"/>
    <property type="project" value="UniProtKB-UniRule"/>
</dbReference>
<dbReference type="InterPro" id="IPR051014">
    <property type="entry name" value="Cation_Transport_ATPase_IB"/>
</dbReference>
<dbReference type="InterPro" id="IPR036412">
    <property type="entry name" value="HAD-like_sf"/>
</dbReference>
<keyword evidence="10 13" id="KW-0472">Membrane</keyword>
<dbReference type="SFLD" id="SFLDG00002">
    <property type="entry name" value="C1.7:_P-type_atpase_like"/>
    <property type="match status" value="1"/>
</dbReference>
<accession>A0A5Q2N3D8</accession>
<feature type="domain" description="HMA" evidence="14">
    <location>
        <begin position="25"/>
        <end position="88"/>
    </location>
</feature>
<dbReference type="Pfam" id="PF00702">
    <property type="entry name" value="Hydrolase"/>
    <property type="match status" value="1"/>
</dbReference>
<dbReference type="PROSITE" id="PS00154">
    <property type="entry name" value="ATPASE_E1_E2"/>
    <property type="match status" value="1"/>
</dbReference>
<keyword evidence="9 13" id="KW-1133">Transmembrane helix</keyword>
<dbReference type="InterPro" id="IPR008250">
    <property type="entry name" value="ATPase_P-typ_transduc_dom_A_sf"/>
</dbReference>
<dbReference type="Pfam" id="PF00122">
    <property type="entry name" value="E1-E2_ATPase"/>
    <property type="match status" value="1"/>
</dbReference>
<dbReference type="Proteomes" id="UP000366051">
    <property type="component" value="Chromosome"/>
</dbReference>
<dbReference type="Gene3D" id="2.70.150.10">
    <property type="entry name" value="Calcium-transporting ATPase, cytoplasmic transduction domain A"/>
    <property type="match status" value="1"/>
</dbReference>
<dbReference type="KEGG" id="hcv:FTV88_2281"/>
<dbReference type="PANTHER" id="PTHR48085">
    <property type="entry name" value="CADMIUM/ZINC-TRANSPORTING ATPASE HMA2-RELATED"/>
    <property type="match status" value="1"/>
</dbReference>
<evidence type="ECO:0000256" key="5">
    <source>
        <dbReference type="ARBA" id="ARBA00022723"/>
    </source>
</evidence>
<dbReference type="SUPFAM" id="SSF81653">
    <property type="entry name" value="Calcium ATPase, transduction domain A"/>
    <property type="match status" value="1"/>
</dbReference>
<dbReference type="GO" id="GO:0016887">
    <property type="term" value="F:ATP hydrolysis activity"/>
    <property type="evidence" value="ECO:0007669"/>
    <property type="project" value="InterPro"/>
</dbReference>
<feature type="transmembrane region" description="Helical" evidence="13">
    <location>
        <begin position="167"/>
        <end position="184"/>
    </location>
</feature>
<evidence type="ECO:0000256" key="11">
    <source>
        <dbReference type="ARBA" id="ARBA00039103"/>
    </source>
</evidence>
<dbReference type="InterPro" id="IPR023298">
    <property type="entry name" value="ATPase_P-typ_TM_dom_sf"/>
</dbReference>
<keyword evidence="7 13" id="KW-0067">ATP-binding</keyword>
<comment type="subcellular location">
    <subcellularLocation>
        <location evidence="1">Cell membrane</location>
        <topology evidence="1">Multi-pass membrane protein</topology>
    </subcellularLocation>
</comment>
<dbReference type="Pfam" id="PF00403">
    <property type="entry name" value="HMA"/>
    <property type="match status" value="1"/>
</dbReference>
<feature type="transmembrane region" description="Helical" evidence="13">
    <location>
        <begin position="374"/>
        <end position="398"/>
    </location>
</feature>
<dbReference type="PRINTS" id="PR00941">
    <property type="entry name" value="CDATPASE"/>
</dbReference>